<keyword evidence="4 9" id="KW-0479">Metal-binding</keyword>
<dbReference type="GO" id="GO:0032991">
    <property type="term" value="C:protein-containing complex"/>
    <property type="evidence" value="ECO:0007669"/>
    <property type="project" value="UniProtKB-ARBA"/>
</dbReference>
<evidence type="ECO:0000256" key="6">
    <source>
        <dbReference type="ARBA" id="ARBA00022884"/>
    </source>
</evidence>
<evidence type="ECO:0000256" key="4">
    <source>
        <dbReference type="ARBA" id="ARBA00022723"/>
    </source>
</evidence>
<sequence>MAINSAPESSLLSLLYRSYPAAVSPDATELDLTHASPKIFPQTTFSVEEQASVKQWLDTISGLQNALSKDEKSVVTAILGQLNTHLATHTTLLGTKPSVADIAAYALLAPVVEKWSPEERTGEQGYHHIVRHIDFVQNSRLFALQIPDEEKVSIDVNDVRFVPKPVDPKEEKERKKREKAAAQNPDAGKPLVVGQGKPEKAATGGAADQAAETAAGAPPKVNKKEKKEKKEKAPKPAPAPAAPPSPSLIDLRVGHILRAINHPNADSLYVSTIDCGDAPGTENTSLDEATGKTVRTVCSGLNGLVPLEEMQNRKIVAVCNLKPVTMRGIKSAAMVLAASPRVAEGEDSHAGPVELVTPPDAPAGTRIGFEGWFDGEPEKVLNPKKKVWETFQPGFTTTDSLEVAFDVSAVPAVQGQEGKPALGKLVAATGGVCTVKSLKGATFRSSFRHIKWGHQGSRRPSPDSIYNINSHKPEAQGLDYTMRAVRFHGRGDIRVDEIEEPVCGEGQVKIRPAFVGICGSDIHEYLAGPITIPSTPHPITGGSVPVTLGHEFSGVIEEVGASVSRLKLGDCVAVRPNLYDGTCASCLAGWRNCCRNLGFIGYSSDAGGLSDHVVVGEKHAVLLPEGFPLDLGALVEPLTVAWHAVSRASVRPDDTVLVVGGGPIGLAVVQVLRARGIKSIIVSEVSSQRKQFARELGASEVLDPRMDDIVASVGAMTAGEGADIAFECSGVQVGLDAAVQAIRARGTVTIVSLWEEKPKIDAFDIVLHEKHVVGAVICDEGDFEAVVDAISSGMFFLLWSPVVSGYADEHIGKLSPRAMITSKIQMEDVVERGFKALIDERDKHVKILVEVST</sequence>
<comment type="similarity">
    <text evidence="2 9">Belongs to the zinc-containing alcohol dehydrogenase family.</text>
</comment>
<dbReference type="CDD" id="cd08233">
    <property type="entry name" value="butanediol_DH_like"/>
    <property type="match status" value="1"/>
</dbReference>
<dbReference type="Gene3D" id="2.40.50.140">
    <property type="entry name" value="Nucleic acid-binding proteins"/>
    <property type="match status" value="1"/>
</dbReference>
<comment type="caution">
    <text evidence="12">The sequence shown here is derived from an EMBL/GenBank/DDBJ whole genome shotgun (WGS) entry which is preliminary data.</text>
</comment>
<proteinExistence type="inferred from homology"/>
<dbReference type="InterPro" id="IPR036291">
    <property type="entry name" value="NAD(P)-bd_dom_sf"/>
</dbReference>
<evidence type="ECO:0000256" key="8">
    <source>
        <dbReference type="PROSITE-ProRule" id="PRU00209"/>
    </source>
</evidence>
<dbReference type="GO" id="GO:0000721">
    <property type="term" value="F:(R,R)-butanediol dehydrogenase activity"/>
    <property type="evidence" value="ECO:0007669"/>
    <property type="project" value="TreeGrafter"/>
</dbReference>
<dbReference type="SUPFAM" id="SSF47616">
    <property type="entry name" value="GST C-terminal domain-like"/>
    <property type="match status" value="1"/>
</dbReference>
<dbReference type="SUPFAM" id="SSF50129">
    <property type="entry name" value="GroES-like"/>
    <property type="match status" value="1"/>
</dbReference>
<comment type="cofactor">
    <cofactor evidence="1 9">
        <name>Zn(2+)</name>
        <dbReference type="ChEBI" id="CHEBI:29105"/>
    </cofactor>
</comment>
<evidence type="ECO:0000313" key="13">
    <source>
        <dbReference type="Proteomes" id="UP000662466"/>
    </source>
</evidence>
<dbReference type="Gene3D" id="3.90.180.10">
    <property type="entry name" value="Medium-chain alcohol dehydrogenases, catalytic domain"/>
    <property type="match status" value="1"/>
</dbReference>
<gene>
    <name evidence="12" type="ORF">CNMCM6106_006452</name>
</gene>
<dbReference type="Gene3D" id="1.20.1050.10">
    <property type="match status" value="1"/>
</dbReference>
<dbReference type="PROSITE" id="PS00059">
    <property type="entry name" value="ADH_ZINC"/>
    <property type="match status" value="1"/>
</dbReference>
<dbReference type="Pfam" id="PF00107">
    <property type="entry name" value="ADH_zinc_N"/>
    <property type="match status" value="1"/>
</dbReference>
<dbReference type="InterPro" id="IPR012340">
    <property type="entry name" value="NA-bd_OB-fold"/>
</dbReference>
<dbReference type="AlphaFoldDB" id="A0A8H6QHT2"/>
<feature type="domain" description="TRNA-binding" evidence="11">
    <location>
        <begin position="245"/>
        <end position="368"/>
    </location>
</feature>
<evidence type="ECO:0000256" key="10">
    <source>
        <dbReference type="SAM" id="MobiDB-lite"/>
    </source>
</evidence>
<dbReference type="InterPro" id="IPR002328">
    <property type="entry name" value="ADH_Zn_CS"/>
</dbReference>
<keyword evidence="7" id="KW-0560">Oxidoreductase</keyword>
<evidence type="ECO:0000259" key="11">
    <source>
        <dbReference type="PROSITE" id="PS50886"/>
    </source>
</evidence>
<dbReference type="Gene3D" id="3.40.50.720">
    <property type="entry name" value="NAD(P)-binding Rossmann-like Domain"/>
    <property type="match status" value="1"/>
</dbReference>
<dbReference type="InterPro" id="IPR036282">
    <property type="entry name" value="Glutathione-S-Trfase_C_sf"/>
</dbReference>
<protein>
    <recommendedName>
        <fullName evidence="11">tRNA-binding domain-containing protein</fullName>
    </recommendedName>
</protein>
<dbReference type="SUPFAM" id="SSF50249">
    <property type="entry name" value="Nucleic acid-binding proteins"/>
    <property type="match status" value="1"/>
</dbReference>
<organism evidence="12 13">
    <name type="scientific">Aspergillus hiratsukae</name>
    <dbReference type="NCBI Taxonomy" id="1194566"/>
    <lineage>
        <taxon>Eukaryota</taxon>
        <taxon>Fungi</taxon>
        <taxon>Dikarya</taxon>
        <taxon>Ascomycota</taxon>
        <taxon>Pezizomycotina</taxon>
        <taxon>Eurotiomycetes</taxon>
        <taxon>Eurotiomycetidae</taxon>
        <taxon>Eurotiales</taxon>
        <taxon>Aspergillaceae</taxon>
        <taxon>Aspergillus</taxon>
        <taxon>Aspergillus subgen. Fumigati</taxon>
    </lineage>
</organism>
<dbReference type="GO" id="GO:0034079">
    <property type="term" value="P:butanediol biosynthetic process"/>
    <property type="evidence" value="ECO:0007669"/>
    <property type="project" value="TreeGrafter"/>
</dbReference>
<evidence type="ECO:0000256" key="1">
    <source>
        <dbReference type="ARBA" id="ARBA00001947"/>
    </source>
</evidence>
<evidence type="ECO:0000256" key="7">
    <source>
        <dbReference type="ARBA" id="ARBA00023002"/>
    </source>
</evidence>
<dbReference type="EMBL" id="JACBAF010001879">
    <property type="protein sequence ID" value="KAF7172176.1"/>
    <property type="molecule type" value="Genomic_DNA"/>
</dbReference>
<keyword evidence="3 8" id="KW-0820">tRNA-binding</keyword>
<feature type="compositionally biased region" description="Pro residues" evidence="10">
    <location>
        <begin position="235"/>
        <end position="246"/>
    </location>
</feature>
<dbReference type="SMART" id="SM00829">
    <property type="entry name" value="PKS_ER"/>
    <property type="match status" value="1"/>
</dbReference>
<accession>A0A8H6QHT2</accession>
<dbReference type="Pfam" id="PF08240">
    <property type="entry name" value="ADH_N"/>
    <property type="match status" value="1"/>
</dbReference>
<keyword evidence="5 9" id="KW-0862">Zinc</keyword>
<dbReference type="PANTHER" id="PTHR43161">
    <property type="entry name" value="SORBITOL DEHYDROGENASE"/>
    <property type="match status" value="1"/>
</dbReference>
<dbReference type="FunFam" id="2.40.50.140:FF:000199">
    <property type="entry name" value="tRNA-aminoacylation cofactor ARC1"/>
    <property type="match status" value="1"/>
</dbReference>
<dbReference type="InterPro" id="IPR053836">
    <property type="entry name" value="Arc1-like_N"/>
</dbReference>
<evidence type="ECO:0000256" key="3">
    <source>
        <dbReference type="ARBA" id="ARBA00022555"/>
    </source>
</evidence>
<evidence type="ECO:0000256" key="5">
    <source>
        <dbReference type="ARBA" id="ARBA00022833"/>
    </source>
</evidence>
<evidence type="ECO:0000256" key="9">
    <source>
        <dbReference type="RuleBase" id="RU361277"/>
    </source>
</evidence>
<dbReference type="InterPro" id="IPR013149">
    <property type="entry name" value="ADH-like_C"/>
</dbReference>
<feature type="region of interest" description="Disordered" evidence="10">
    <location>
        <begin position="165"/>
        <end position="246"/>
    </location>
</feature>
<dbReference type="InterPro" id="IPR002547">
    <property type="entry name" value="tRNA-bd_dom"/>
</dbReference>
<dbReference type="PANTHER" id="PTHR43161:SF23">
    <property type="entry name" value="(R,R)-BUTANEDIOL DEHYDROGENASE-RELATED"/>
    <property type="match status" value="1"/>
</dbReference>
<dbReference type="Pfam" id="PF01588">
    <property type="entry name" value="tRNA_bind"/>
    <property type="match status" value="1"/>
</dbReference>
<dbReference type="InterPro" id="IPR020843">
    <property type="entry name" value="ER"/>
</dbReference>
<feature type="compositionally biased region" description="Low complexity" evidence="10">
    <location>
        <begin position="201"/>
        <end position="220"/>
    </location>
</feature>
<dbReference type="GO" id="GO:0008270">
    <property type="term" value="F:zinc ion binding"/>
    <property type="evidence" value="ECO:0007669"/>
    <property type="project" value="InterPro"/>
</dbReference>
<keyword evidence="6 8" id="KW-0694">RNA-binding</keyword>
<dbReference type="SUPFAM" id="SSF51735">
    <property type="entry name" value="NAD(P)-binding Rossmann-fold domains"/>
    <property type="match status" value="1"/>
</dbReference>
<name>A0A8H6QHT2_9EURO</name>
<evidence type="ECO:0000256" key="2">
    <source>
        <dbReference type="ARBA" id="ARBA00008072"/>
    </source>
</evidence>
<dbReference type="FunFam" id="1.20.1050.10:FF:000084">
    <property type="entry name" value="Cofactor for methionyl-and glutamyl-tRNA synthetases, putative"/>
    <property type="match status" value="1"/>
</dbReference>
<dbReference type="GO" id="GO:0005737">
    <property type="term" value="C:cytoplasm"/>
    <property type="evidence" value="ECO:0007669"/>
    <property type="project" value="TreeGrafter"/>
</dbReference>
<dbReference type="InterPro" id="IPR013154">
    <property type="entry name" value="ADH-like_N"/>
</dbReference>
<evidence type="ECO:0000313" key="12">
    <source>
        <dbReference type="EMBL" id="KAF7172176.1"/>
    </source>
</evidence>
<dbReference type="InterPro" id="IPR011032">
    <property type="entry name" value="GroES-like_sf"/>
</dbReference>
<dbReference type="PROSITE" id="PS50886">
    <property type="entry name" value="TRBD"/>
    <property type="match status" value="1"/>
</dbReference>
<reference evidence="12" key="1">
    <citation type="submission" date="2020-06" db="EMBL/GenBank/DDBJ databases">
        <title>Draft genome sequences of strains closely related to Aspergillus parafelis and Aspergillus hiratsukae.</title>
        <authorList>
            <person name="Dos Santos R.A.C."/>
            <person name="Rivero-Menendez O."/>
            <person name="Steenwyk J.L."/>
            <person name="Mead M.E."/>
            <person name="Goldman G.H."/>
            <person name="Alastruey-Izquierdo A."/>
            <person name="Rokas A."/>
        </authorList>
    </citation>
    <scope>NUCLEOTIDE SEQUENCE</scope>
    <source>
        <strain evidence="12">CNM-CM6106</strain>
    </source>
</reference>
<dbReference type="Proteomes" id="UP000662466">
    <property type="component" value="Unassembled WGS sequence"/>
</dbReference>
<dbReference type="Pfam" id="PF21972">
    <property type="entry name" value="Arc1p_N_like"/>
    <property type="match status" value="1"/>
</dbReference>
<dbReference type="GO" id="GO:0000049">
    <property type="term" value="F:tRNA binding"/>
    <property type="evidence" value="ECO:0007669"/>
    <property type="project" value="UniProtKB-UniRule"/>
</dbReference>
<dbReference type="CDD" id="cd10304">
    <property type="entry name" value="GST_C_Arc1p_N_like"/>
    <property type="match status" value="1"/>
</dbReference>